<dbReference type="InterPro" id="IPR045063">
    <property type="entry name" value="Dynamin_N"/>
</dbReference>
<dbReference type="PROSITE" id="PS00107">
    <property type="entry name" value="PROTEIN_KINASE_ATP"/>
    <property type="match status" value="1"/>
</dbReference>
<accession>A0A6J8DQ68</accession>
<evidence type="ECO:0000259" key="7">
    <source>
        <dbReference type="PROSITE" id="PS50011"/>
    </source>
</evidence>
<dbReference type="Pfam" id="PF07714">
    <property type="entry name" value="PK_Tyr_Ser-Thr"/>
    <property type="match status" value="1"/>
</dbReference>
<dbReference type="InterPro" id="IPR011009">
    <property type="entry name" value="Kinase-like_dom_sf"/>
</dbReference>
<evidence type="ECO:0000256" key="3">
    <source>
        <dbReference type="ARBA" id="ARBA00022741"/>
    </source>
</evidence>
<dbReference type="SMART" id="SM00220">
    <property type="entry name" value="S_TKc"/>
    <property type="match status" value="1"/>
</dbReference>
<feature type="coiled-coil region" evidence="6">
    <location>
        <begin position="472"/>
        <end position="499"/>
    </location>
</feature>
<dbReference type="InterPro" id="IPR008271">
    <property type="entry name" value="Ser/Thr_kinase_AS"/>
</dbReference>
<evidence type="ECO:0000313" key="9">
    <source>
        <dbReference type="Proteomes" id="UP000507470"/>
    </source>
</evidence>
<proteinExistence type="inferred from homology"/>
<sequence length="1090" mass="124156">MSGNFSIEKADDIFELPDMMTGMKFLKQWGIPTKGVKNTKAAQDLLLEHCIFREDVVRETKEMNLAKPTRTNLSLLFIKSEKLTEALPDVNTGMRILKAWGASTKGLKDKNAVQDALMQHWLSREETQREATDEVTSGLKEAIVESKRNRDGLIKSCEEMLSIYRQLPTNHQSSLNKVFPSLENTTNQKIKELRSNECAVLVAGESVSGKSSFINLLVGVDLLPTSQLSCSATFCELRYSSRKTAVCCSKEGKKTKIDISTPEGIEELKQQISYVTDDVDDNENEKVEIYWPFDILEDGIVIIDTPGIGTSKEMTERIQQYLENAFGCIYVINSASAGGVQKGRIMDFLRTVMNLSEEQFNPQTTMFVCNKWEQVPSRDKDEVMKSNNYKLRQCYPDFRTDQVYYLSTERAKQALPHGLILQDHKAILRGINKLLPASLENKHEAYYRWLSTVLKRTQFILKVSKYTRRENIENLKIQIQNIEKQMYNLQQNAKASIRKLQEEVQKEADGLHYKVINLLSSQDFLPKITQWEPSQCPQADKKWKKVSGSASEVIAQRLTQAINDWERRNGIKAGIKDKIIGRFKRDFELMEDQINDIEGMFLGDETRILADLQKTIRGPRNKKDKMKGKSDKQNMVGIGGAVAVLGTLGKESKDVFKKYKRDNCHLKMAEVTNLYIQNILKSKELKDNLSRFVQRYAKGIDKIAELIPDFLEADRQMLASLKVEAEQTKADSSPACLQSCIGLQSSLDLFYVDSMMHVDYQLSDIECNWDDKLGQGSFAEVFFGVLKSNDGSKHDVALKRSRDIIDKKSVTDILLEDRTMRDAKHENFITYHGNALQRMKGGKTYWVMIMEFCAGSLKDVFVDKYSQYKIENPANCRTISEKESAFKEMSAFGVQLCKGLDYLHSKQLVHRDLKLENVLFTQKKIIKLTDVGLTKPEIDISGTMTGSPVYMAPEVLIPKGVYNKSADVYSLGIMIWEMWYGIDAADHIGPRIMKTIEADVTRAEEPLRPLLNIHQKPDEMWIKLIERCWSPDPTSLLRLTDTDEGRILSSSVCSMCYGSLKSPTKQLDASRNEMFHQDTKIKGSLVNQEV</sequence>
<dbReference type="PANTHER" id="PTHR26392">
    <property type="entry name" value="MITOGEN-ACTIVATED PROTEIN KINASE KINASE KINASE 7-RELATED"/>
    <property type="match status" value="1"/>
</dbReference>
<dbReference type="InterPro" id="IPR027417">
    <property type="entry name" value="P-loop_NTPase"/>
</dbReference>
<dbReference type="Gene3D" id="1.10.510.10">
    <property type="entry name" value="Transferase(Phosphotransferase) domain 1"/>
    <property type="match status" value="1"/>
</dbReference>
<keyword evidence="2" id="KW-0723">Serine/threonine-protein kinase</keyword>
<dbReference type="PROSITE" id="PS00108">
    <property type="entry name" value="PROTEIN_KINASE_ST"/>
    <property type="match status" value="1"/>
</dbReference>
<evidence type="ECO:0000256" key="2">
    <source>
        <dbReference type="ARBA" id="ARBA00022527"/>
    </source>
</evidence>
<dbReference type="SUPFAM" id="SSF56112">
    <property type="entry name" value="Protein kinase-like (PK-like)"/>
    <property type="match status" value="1"/>
</dbReference>
<dbReference type="InterPro" id="IPR001245">
    <property type="entry name" value="Ser-Thr/Tyr_kinase_cat_dom"/>
</dbReference>
<feature type="binding site" evidence="5">
    <location>
        <position position="799"/>
    </location>
    <ligand>
        <name>ATP</name>
        <dbReference type="ChEBI" id="CHEBI:30616"/>
    </ligand>
</feature>
<evidence type="ECO:0000256" key="1">
    <source>
        <dbReference type="ARBA" id="ARBA00008171"/>
    </source>
</evidence>
<name>A0A6J8DQ68_MYTCO</name>
<dbReference type="InterPro" id="IPR000719">
    <property type="entry name" value="Prot_kinase_dom"/>
</dbReference>
<keyword evidence="4 5" id="KW-0067">ATP-binding</keyword>
<comment type="similarity">
    <text evidence="1">Belongs to the protein kinase superfamily. TKL Ser/Thr protein kinase family. ROCO subfamily.</text>
</comment>
<dbReference type="EMBL" id="CACVKT020007647">
    <property type="protein sequence ID" value="CAC5409762.1"/>
    <property type="molecule type" value="Genomic_DNA"/>
</dbReference>
<keyword evidence="2" id="KW-0418">Kinase</keyword>
<dbReference type="Pfam" id="PF00350">
    <property type="entry name" value="Dynamin_N"/>
    <property type="match status" value="1"/>
</dbReference>
<dbReference type="OrthoDB" id="4062651at2759"/>
<keyword evidence="2" id="KW-0808">Transferase</keyword>
<dbReference type="PROSITE" id="PS50011">
    <property type="entry name" value="PROTEIN_KINASE_DOM"/>
    <property type="match status" value="1"/>
</dbReference>
<keyword evidence="6" id="KW-0175">Coiled coil</keyword>
<evidence type="ECO:0000256" key="5">
    <source>
        <dbReference type="PROSITE-ProRule" id="PRU10141"/>
    </source>
</evidence>
<dbReference type="GO" id="GO:0004674">
    <property type="term" value="F:protein serine/threonine kinase activity"/>
    <property type="evidence" value="ECO:0007669"/>
    <property type="project" value="UniProtKB-KW"/>
</dbReference>
<feature type="domain" description="Protein kinase" evidence="7">
    <location>
        <begin position="767"/>
        <end position="1048"/>
    </location>
</feature>
<organism evidence="8 9">
    <name type="scientific">Mytilus coruscus</name>
    <name type="common">Sea mussel</name>
    <dbReference type="NCBI Taxonomy" id="42192"/>
    <lineage>
        <taxon>Eukaryota</taxon>
        <taxon>Metazoa</taxon>
        <taxon>Spiralia</taxon>
        <taxon>Lophotrochozoa</taxon>
        <taxon>Mollusca</taxon>
        <taxon>Bivalvia</taxon>
        <taxon>Autobranchia</taxon>
        <taxon>Pteriomorphia</taxon>
        <taxon>Mytilida</taxon>
        <taxon>Mytiloidea</taxon>
        <taxon>Mytilidae</taxon>
        <taxon>Mytilinae</taxon>
        <taxon>Mytilus</taxon>
    </lineage>
</organism>
<evidence type="ECO:0000313" key="8">
    <source>
        <dbReference type="EMBL" id="CAC5409762.1"/>
    </source>
</evidence>
<evidence type="ECO:0000256" key="6">
    <source>
        <dbReference type="SAM" id="Coils"/>
    </source>
</evidence>
<dbReference type="Proteomes" id="UP000507470">
    <property type="component" value="Unassembled WGS sequence"/>
</dbReference>
<dbReference type="Gene3D" id="3.40.50.300">
    <property type="entry name" value="P-loop containing nucleotide triphosphate hydrolases"/>
    <property type="match status" value="1"/>
</dbReference>
<dbReference type="AlphaFoldDB" id="A0A6J8DQ68"/>
<gene>
    <name evidence="8" type="ORF">MCOR_43010</name>
</gene>
<dbReference type="InterPro" id="IPR017441">
    <property type="entry name" value="Protein_kinase_ATP_BS"/>
</dbReference>
<protein>
    <recommendedName>
        <fullName evidence="7">Protein kinase domain-containing protein</fullName>
    </recommendedName>
</protein>
<dbReference type="PANTHER" id="PTHR26392:SF92">
    <property type="entry name" value="PROTEIN KINASE DOMAIN-CONTAINING PROTEIN"/>
    <property type="match status" value="1"/>
</dbReference>
<keyword evidence="9" id="KW-1185">Reference proteome</keyword>
<dbReference type="Gene3D" id="3.30.200.20">
    <property type="entry name" value="Phosphorylase Kinase, domain 1"/>
    <property type="match status" value="1"/>
</dbReference>
<reference evidence="8 9" key="1">
    <citation type="submission" date="2020-06" db="EMBL/GenBank/DDBJ databases">
        <authorList>
            <person name="Li R."/>
            <person name="Bekaert M."/>
        </authorList>
    </citation>
    <scope>NUCLEOTIDE SEQUENCE [LARGE SCALE GENOMIC DNA]</scope>
    <source>
        <strain evidence="9">wild</strain>
    </source>
</reference>
<evidence type="ECO:0000256" key="4">
    <source>
        <dbReference type="ARBA" id="ARBA00022840"/>
    </source>
</evidence>
<dbReference type="GO" id="GO:0005524">
    <property type="term" value="F:ATP binding"/>
    <property type="evidence" value="ECO:0007669"/>
    <property type="project" value="UniProtKB-UniRule"/>
</dbReference>
<keyword evidence="3 5" id="KW-0547">Nucleotide-binding</keyword>
<dbReference type="SUPFAM" id="SSF52540">
    <property type="entry name" value="P-loop containing nucleoside triphosphate hydrolases"/>
    <property type="match status" value="1"/>
</dbReference>